<evidence type="ECO:0000259" key="2">
    <source>
        <dbReference type="Pfam" id="PF22936"/>
    </source>
</evidence>
<proteinExistence type="predicted"/>
<protein>
    <recommendedName>
        <fullName evidence="2">Retrovirus-related Pol polyprotein from transposon TNT 1-94-like beta-barrel domain-containing protein</fullName>
    </recommendedName>
</protein>
<evidence type="ECO:0000313" key="3">
    <source>
        <dbReference type="EMBL" id="OIT40346.1"/>
    </source>
</evidence>
<evidence type="ECO:0000256" key="1">
    <source>
        <dbReference type="SAM" id="MobiDB-lite"/>
    </source>
</evidence>
<keyword evidence="4" id="KW-1185">Reference proteome</keyword>
<accession>A0A314LFF5</accession>
<feature type="domain" description="Retrovirus-related Pol polyprotein from transposon TNT 1-94-like beta-barrel" evidence="2">
    <location>
        <begin position="81"/>
        <end position="157"/>
    </location>
</feature>
<comment type="caution">
    <text evidence="3">The sequence shown here is derived from an EMBL/GenBank/DDBJ whole genome shotgun (WGS) entry which is preliminary data.</text>
</comment>
<dbReference type="Gramene" id="OIT40346">
    <property type="protein sequence ID" value="OIT40346"/>
    <property type="gene ID" value="A4A49_52115"/>
</dbReference>
<name>A0A314LFF5_NICAT</name>
<dbReference type="AlphaFoldDB" id="A0A314LFF5"/>
<reference evidence="3" key="1">
    <citation type="submission" date="2016-11" db="EMBL/GenBank/DDBJ databases">
        <title>The genome of Nicotiana attenuata.</title>
        <authorList>
            <person name="Xu S."/>
            <person name="Brockmoeller T."/>
            <person name="Gaquerel E."/>
            <person name="Navarro A."/>
            <person name="Kuhl H."/>
            <person name="Gase K."/>
            <person name="Ling Z."/>
            <person name="Zhou W."/>
            <person name="Kreitzer C."/>
            <person name="Stanke M."/>
            <person name="Tang H."/>
            <person name="Lyons E."/>
            <person name="Pandey P."/>
            <person name="Pandey S.P."/>
            <person name="Timmermann B."/>
            <person name="Baldwin I.T."/>
        </authorList>
    </citation>
    <scope>NUCLEOTIDE SEQUENCE [LARGE SCALE GENOMIC DNA]</scope>
    <source>
        <strain evidence="3">UT</strain>
    </source>
</reference>
<feature type="region of interest" description="Disordered" evidence="1">
    <location>
        <begin position="1"/>
        <end position="48"/>
    </location>
</feature>
<gene>
    <name evidence="3" type="ORF">A4A49_52115</name>
</gene>
<dbReference type="InterPro" id="IPR054722">
    <property type="entry name" value="PolX-like_BBD"/>
</dbReference>
<dbReference type="Pfam" id="PF22936">
    <property type="entry name" value="Pol_BBD"/>
    <property type="match status" value="1"/>
</dbReference>
<dbReference type="Proteomes" id="UP000187609">
    <property type="component" value="Unassembled WGS sequence"/>
</dbReference>
<sequence length="211" mass="23780">MLAFGTRQQIGRLRDGAGSSSRRSDKPRRVRGRGGSPRPDHPIRSNSKAGFSNKDFFCRSMEAIKCTGYNFFSSKAFNYDWIIDIGASHHVTPYKEVLDNVRKIENQNNSAVQVPTGGRYHVAHTGNVKILEELTLKDVLHVPDFKFNLMLVSKLTKELSCCAALFPHFYVFQGLYSGKVLEVGKEHNGLYLLKKEINKEFLAIAESITQV</sequence>
<evidence type="ECO:0000313" key="4">
    <source>
        <dbReference type="Proteomes" id="UP000187609"/>
    </source>
</evidence>
<dbReference type="EMBL" id="MJEQ01000032">
    <property type="protein sequence ID" value="OIT40346.1"/>
    <property type="molecule type" value="Genomic_DNA"/>
</dbReference>
<organism evidence="3 4">
    <name type="scientific">Nicotiana attenuata</name>
    <name type="common">Coyote tobacco</name>
    <dbReference type="NCBI Taxonomy" id="49451"/>
    <lineage>
        <taxon>Eukaryota</taxon>
        <taxon>Viridiplantae</taxon>
        <taxon>Streptophyta</taxon>
        <taxon>Embryophyta</taxon>
        <taxon>Tracheophyta</taxon>
        <taxon>Spermatophyta</taxon>
        <taxon>Magnoliopsida</taxon>
        <taxon>eudicotyledons</taxon>
        <taxon>Gunneridae</taxon>
        <taxon>Pentapetalae</taxon>
        <taxon>asterids</taxon>
        <taxon>lamiids</taxon>
        <taxon>Solanales</taxon>
        <taxon>Solanaceae</taxon>
        <taxon>Nicotianoideae</taxon>
        <taxon>Nicotianeae</taxon>
        <taxon>Nicotiana</taxon>
    </lineage>
</organism>